<dbReference type="EMBL" id="CP064030">
    <property type="protein sequence ID" value="QRN53322.1"/>
    <property type="molecule type" value="Genomic_DNA"/>
</dbReference>
<accession>A0ABX7GU90</accession>
<evidence type="ECO:0000313" key="2">
    <source>
        <dbReference type="EMBL" id="QRN53322.1"/>
    </source>
</evidence>
<dbReference type="SUPFAM" id="SSF55729">
    <property type="entry name" value="Acyl-CoA N-acyltransferases (Nat)"/>
    <property type="match status" value="1"/>
</dbReference>
<dbReference type="RefSeq" id="WP_188800574.1">
    <property type="nucleotide sequence ID" value="NZ_BMIZ01000002.1"/>
</dbReference>
<evidence type="ECO:0000259" key="1">
    <source>
        <dbReference type="PROSITE" id="PS51186"/>
    </source>
</evidence>
<dbReference type="InterPro" id="IPR016181">
    <property type="entry name" value="Acyl_CoA_acyltransferase"/>
</dbReference>
<organism evidence="2 3">
    <name type="scientific">Dyella caseinilytica</name>
    <dbReference type="NCBI Taxonomy" id="1849581"/>
    <lineage>
        <taxon>Bacteria</taxon>
        <taxon>Pseudomonadati</taxon>
        <taxon>Pseudomonadota</taxon>
        <taxon>Gammaproteobacteria</taxon>
        <taxon>Lysobacterales</taxon>
        <taxon>Rhodanobacteraceae</taxon>
        <taxon>Dyella</taxon>
    </lineage>
</organism>
<sequence length="143" mass="15545">MPHIVVTDAPEVTDIAVISDGLDQFNVDISGIADRRPLAVLVKDPETRKTLGGVTGRTSLGLLFLDVFFLPEAMRGSGIGSQVLQMAEAEGRRRGCRAAVLYTISFQAPEFYKKHGWREFGAIPCDPPGTSRIFLTKDLLPSA</sequence>
<protein>
    <submittedName>
        <fullName evidence="2">GNAT family N-acetyltransferase</fullName>
    </submittedName>
</protein>
<feature type="domain" description="N-acetyltransferase" evidence="1">
    <location>
        <begin position="4"/>
        <end position="140"/>
    </location>
</feature>
<dbReference type="Proteomes" id="UP000663181">
    <property type="component" value="Chromosome"/>
</dbReference>
<dbReference type="CDD" id="cd04301">
    <property type="entry name" value="NAT_SF"/>
    <property type="match status" value="1"/>
</dbReference>
<dbReference type="Pfam" id="PF13508">
    <property type="entry name" value="Acetyltransf_7"/>
    <property type="match status" value="1"/>
</dbReference>
<proteinExistence type="predicted"/>
<gene>
    <name evidence="2" type="ORF">ISN74_18135</name>
</gene>
<evidence type="ECO:0000313" key="3">
    <source>
        <dbReference type="Proteomes" id="UP000663181"/>
    </source>
</evidence>
<dbReference type="Gene3D" id="3.40.630.30">
    <property type="match status" value="1"/>
</dbReference>
<dbReference type="PROSITE" id="PS51186">
    <property type="entry name" value="GNAT"/>
    <property type="match status" value="1"/>
</dbReference>
<reference evidence="2 3" key="1">
    <citation type="submission" date="2020-10" db="EMBL/GenBank/DDBJ databases">
        <title>Phylogeny of dyella-like bacteria.</title>
        <authorList>
            <person name="Fu J."/>
        </authorList>
    </citation>
    <scope>NUCLEOTIDE SEQUENCE [LARGE SCALE GENOMIC DNA]</scope>
    <source>
        <strain evidence="2 3">DHOB09</strain>
    </source>
</reference>
<keyword evidence="3" id="KW-1185">Reference proteome</keyword>
<name>A0ABX7GU90_9GAMM</name>
<dbReference type="InterPro" id="IPR000182">
    <property type="entry name" value="GNAT_dom"/>
</dbReference>